<sequence length="346" mass="38238">MSRFATLLTFAACFVAAFAAEHQVVQRDSSADTPIGGFIPKKSLSIIGAIAYGTSAAVMWIQFFLNKPKHPFMLSLNLGMSTMSAGFVLRYMYATPPFTLGKYTAWDMCILLSPCLFLATDYMLLSRLVNTFDPQIVARCLAIKPTRVVKIFVWSDALTFFLQVSGGGLTSSHNVSQANLGSKIALIGLILQAVSFLLFTFLVFTFAHHVESDYPQIWHPKTSAPVRILSTEPIDDWRILVFIMSVTCVGILTRSVFRIAEFAGGYSGRVATHEGYFYLLDALPLLLTMSLYALVWPTRFFHPAAEKAARLRGSSQDLLSMQGFRALSAPYSYGIAVHVMYRAAGD</sequence>
<keyword evidence="3 5" id="KW-1133">Transmembrane helix</keyword>
<evidence type="ECO:0000256" key="5">
    <source>
        <dbReference type="SAM" id="Phobius"/>
    </source>
</evidence>
<feature type="transmembrane region" description="Helical" evidence="5">
    <location>
        <begin position="237"/>
        <end position="257"/>
    </location>
</feature>
<organism evidence="7 8">
    <name type="scientific">Mycena citricolor</name>
    <dbReference type="NCBI Taxonomy" id="2018698"/>
    <lineage>
        <taxon>Eukaryota</taxon>
        <taxon>Fungi</taxon>
        <taxon>Dikarya</taxon>
        <taxon>Basidiomycota</taxon>
        <taxon>Agaricomycotina</taxon>
        <taxon>Agaricomycetes</taxon>
        <taxon>Agaricomycetidae</taxon>
        <taxon>Agaricales</taxon>
        <taxon>Marasmiineae</taxon>
        <taxon>Mycenaceae</taxon>
        <taxon>Mycena</taxon>
    </lineage>
</organism>
<dbReference type="PANTHER" id="PTHR31465">
    <property type="entry name" value="PROTEIN RTA1-RELATED"/>
    <property type="match status" value="1"/>
</dbReference>
<dbReference type="EMBL" id="CAVNYO010000397">
    <property type="protein sequence ID" value="CAK5273493.1"/>
    <property type="molecule type" value="Genomic_DNA"/>
</dbReference>
<dbReference type="Proteomes" id="UP001295794">
    <property type="component" value="Unassembled WGS sequence"/>
</dbReference>
<feature type="transmembrane region" description="Helical" evidence="5">
    <location>
        <begin position="277"/>
        <end position="295"/>
    </location>
</feature>
<feature type="signal peptide" evidence="6">
    <location>
        <begin position="1"/>
        <end position="19"/>
    </location>
</feature>
<evidence type="ECO:0000256" key="2">
    <source>
        <dbReference type="ARBA" id="ARBA00022692"/>
    </source>
</evidence>
<reference evidence="7" key="1">
    <citation type="submission" date="2023-11" db="EMBL/GenBank/DDBJ databases">
        <authorList>
            <person name="De Vega J J."/>
            <person name="De Vega J J."/>
        </authorList>
    </citation>
    <scope>NUCLEOTIDE SEQUENCE</scope>
</reference>
<keyword evidence="4 5" id="KW-0472">Membrane</keyword>
<dbReference type="AlphaFoldDB" id="A0AAD2HC63"/>
<gene>
    <name evidence="7" type="ORF">MYCIT1_LOCUS20024</name>
</gene>
<dbReference type="InterPro" id="IPR007568">
    <property type="entry name" value="RTA1"/>
</dbReference>
<proteinExistence type="predicted"/>
<evidence type="ECO:0000256" key="3">
    <source>
        <dbReference type="ARBA" id="ARBA00022989"/>
    </source>
</evidence>
<feature type="transmembrane region" description="Helical" evidence="5">
    <location>
        <begin position="184"/>
        <end position="207"/>
    </location>
</feature>
<feature type="chain" id="PRO_5042068730" description="RTA1-domain-containing protein" evidence="6">
    <location>
        <begin position="20"/>
        <end position="346"/>
    </location>
</feature>
<keyword evidence="6" id="KW-0732">Signal</keyword>
<feature type="transmembrane region" description="Helical" evidence="5">
    <location>
        <begin position="72"/>
        <end position="93"/>
    </location>
</feature>
<evidence type="ECO:0000256" key="6">
    <source>
        <dbReference type="SAM" id="SignalP"/>
    </source>
</evidence>
<comment type="caution">
    <text evidence="7">The sequence shown here is derived from an EMBL/GenBank/DDBJ whole genome shotgun (WGS) entry which is preliminary data.</text>
</comment>
<dbReference type="PANTHER" id="PTHR31465:SF1">
    <property type="entry name" value="PROTEIN RTA1-RELATED"/>
    <property type="match status" value="1"/>
</dbReference>
<feature type="transmembrane region" description="Helical" evidence="5">
    <location>
        <begin position="43"/>
        <end position="65"/>
    </location>
</feature>
<evidence type="ECO:0008006" key="9">
    <source>
        <dbReference type="Google" id="ProtNLM"/>
    </source>
</evidence>
<keyword evidence="8" id="KW-1185">Reference proteome</keyword>
<evidence type="ECO:0000256" key="4">
    <source>
        <dbReference type="ARBA" id="ARBA00023136"/>
    </source>
</evidence>
<feature type="transmembrane region" description="Helical" evidence="5">
    <location>
        <begin position="105"/>
        <end position="125"/>
    </location>
</feature>
<comment type="subcellular location">
    <subcellularLocation>
        <location evidence="1">Membrane</location>
        <topology evidence="1">Multi-pass membrane protein</topology>
    </subcellularLocation>
</comment>
<protein>
    <recommendedName>
        <fullName evidence="9">RTA1-domain-containing protein</fullName>
    </recommendedName>
</protein>
<name>A0AAD2HC63_9AGAR</name>
<keyword evidence="2 5" id="KW-0812">Transmembrane</keyword>
<feature type="transmembrane region" description="Helical" evidence="5">
    <location>
        <begin position="146"/>
        <end position="164"/>
    </location>
</feature>
<evidence type="ECO:0000313" key="8">
    <source>
        <dbReference type="Proteomes" id="UP001295794"/>
    </source>
</evidence>
<dbReference type="Pfam" id="PF04479">
    <property type="entry name" value="RTA1"/>
    <property type="match status" value="1"/>
</dbReference>
<accession>A0AAD2HC63</accession>
<evidence type="ECO:0000313" key="7">
    <source>
        <dbReference type="EMBL" id="CAK5273493.1"/>
    </source>
</evidence>
<evidence type="ECO:0000256" key="1">
    <source>
        <dbReference type="ARBA" id="ARBA00004141"/>
    </source>
</evidence>
<dbReference type="GO" id="GO:0016020">
    <property type="term" value="C:membrane"/>
    <property type="evidence" value="ECO:0007669"/>
    <property type="project" value="UniProtKB-SubCell"/>
</dbReference>